<evidence type="ECO:0000313" key="2">
    <source>
        <dbReference type="EMBL" id="KAG4416907.1"/>
    </source>
</evidence>
<sequence length="89" mass="9796">MPLCARLMARQSGRVKACITVPYETNAEEMAKGLALENEDASKKILKMLEDALKKREKEGRLGNVPVTDIGRTDCMRARKEDAQSASGT</sequence>
<name>A0A8H7W6A0_9HELO</name>
<organism evidence="2 3">
    <name type="scientific">Cadophora malorum</name>
    <dbReference type="NCBI Taxonomy" id="108018"/>
    <lineage>
        <taxon>Eukaryota</taxon>
        <taxon>Fungi</taxon>
        <taxon>Dikarya</taxon>
        <taxon>Ascomycota</taxon>
        <taxon>Pezizomycotina</taxon>
        <taxon>Leotiomycetes</taxon>
        <taxon>Helotiales</taxon>
        <taxon>Ploettnerulaceae</taxon>
        <taxon>Cadophora</taxon>
    </lineage>
</organism>
<keyword evidence="3" id="KW-1185">Reference proteome</keyword>
<reference evidence="2" key="1">
    <citation type="submission" date="2021-02" db="EMBL/GenBank/DDBJ databases">
        <title>Genome sequence Cadophora malorum strain M34.</title>
        <authorList>
            <person name="Stefanovic E."/>
            <person name="Vu D."/>
            <person name="Scully C."/>
            <person name="Dijksterhuis J."/>
            <person name="Roader J."/>
            <person name="Houbraken J."/>
        </authorList>
    </citation>
    <scope>NUCLEOTIDE SEQUENCE</scope>
    <source>
        <strain evidence="2">M34</strain>
    </source>
</reference>
<feature type="region of interest" description="Disordered" evidence="1">
    <location>
        <begin position="64"/>
        <end position="89"/>
    </location>
</feature>
<accession>A0A8H7W6A0</accession>
<dbReference type="OrthoDB" id="426293at2759"/>
<dbReference type="Proteomes" id="UP000664132">
    <property type="component" value="Unassembled WGS sequence"/>
</dbReference>
<feature type="compositionally biased region" description="Basic and acidic residues" evidence="1">
    <location>
        <begin position="71"/>
        <end position="83"/>
    </location>
</feature>
<proteinExistence type="predicted"/>
<protein>
    <submittedName>
        <fullName evidence="2">Uncharacterized protein</fullName>
    </submittedName>
</protein>
<comment type="caution">
    <text evidence="2">The sequence shown here is derived from an EMBL/GenBank/DDBJ whole genome shotgun (WGS) entry which is preliminary data.</text>
</comment>
<dbReference type="EMBL" id="JAFJYH010000171">
    <property type="protein sequence ID" value="KAG4416907.1"/>
    <property type="molecule type" value="Genomic_DNA"/>
</dbReference>
<evidence type="ECO:0000313" key="3">
    <source>
        <dbReference type="Proteomes" id="UP000664132"/>
    </source>
</evidence>
<gene>
    <name evidence="2" type="ORF">IFR04_009985</name>
</gene>
<evidence type="ECO:0000256" key="1">
    <source>
        <dbReference type="SAM" id="MobiDB-lite"/>
    </source>
</evidence>
<dbReference type="AlphaFoldDB" id="A0A8H7W6A0"/>